<dbReference type="STRING" id="1888892.BFL28_06295"/>
<name>A0A1E3LRN9_9SPHN</name>
<dbReference type="InterPro" id="IPR009056">
    <property type="entry name" value="Cyt_c-like_dom"/>
</dbReference>
<dbReference type="OrthoDB" id="9805828at2"/>
<dbReference type="GO" id="GO:0009055">
    <property type="term" value="F:electron transfer activity"/>
    <property type="evidence" value="ECO:0007669"/>
    <property type="project" value="InterPro"/>
</dbReference>
<evidence type="ECO:0000256" key="5">
    <source>
        <dbReference type="ARBA" id="ARBA00023004"/>
    </source>
</evidence>
<dbReference type="PRINTS" id="PR00604">
    <property type="entry name" value="CYTCHRMECIAB"/>
</dbReference>
<protein>
    <recommendedName>
        <fullName evidence="8">Cytochrome c domain-containing protein</fullName>
    </recommendedName>
</protein>
<reference evidence="9 10" key="1">
    <citation type="submission" date="2016-08" db="EMBL/GenBank/DDBJ databases">
        <title>Draft genome of the agarase producing Sphingomonas sp. MCT13.</title>
        <authorList>
            <person name="D'Andrea M.M."/>
            <person name="Rossolini G.M."/>
            <person name="Thaller M.C."/>
        </authorList>
    </citation>
    <scope>NUCLEOTIDE SEQUENCE [LARGE SCALE GENOMIC DNA]</scope>
    <source>
        <strain evidence="9 10">MCT13</strain>
    </source>
</reference>
<dbReference type="InterPro" id="IPR036909">
    <property type="entry name" value="Cyt_c-like_dom_sf"/>
</dbReference>
<feature type="domain" description="Cytochrome c" evidence="8">
    <location>
        <begin position="27"/>
        <end position="127"/>
    </location>
</feature>
<keyword evidence="1" id="KW-0813">Transport</keyword>
<comment type="caution">
    <text evidence="9">The sequence shown here is derived from an EMBL/GenBank/DDBJ whole genome shotgun (WGS) entry which is preliminary data.</text>
</comment>
<evidence type="ECO:0000313" key="9">
    <source>
        <dbReference type="EMBL" id="ODP36383.1"/>
    </source>
</evidence>
<dbReference type="InterPro" id="IPR002327">
    <property type="entry name" value="Cyt_c_1A/1B"/>
</dbReference>
<keyword evidence="7" id="KW-0732">Signal</keyword>
<gene>
    <name evidence="9" type="ORF">BFL28_06295</name>
</gene>
<dbReference type="PROSITE" id="PS51007">
    <property type="entry name" value="CYTC"/>
    <property type="match status" value="1"/>
</dbReference>
<dbReference type="Pfam" id="PF00034">
    <property type="entry name" value="Cytochrom_C"/>
    <property type="match status" value="1"/>
</dbReference>
<evidence type="ECO:0000256" key="3">
    <source>
        <dbReference type="ARBA" id="ARBA00022723"/>
    </source>
</evidence>
<evidence type="ECO:0000313" key="10">
    <source>
        <dbReference type="Proteomes" id="UP000094487"/>
    </source>
</evidence>
<dbReference type="GO" id="GO:0020037">
    <property type="term" value="F:heme binding"/>
    <property type="evidence" value="ECO:0007669"/>
    <property type="project" value="InterPro"/>
</dbReference>
<dbReference type="PANTHER" id="PTHR11961">
    <property type="entry name" value="CYTOCHROME C"/>
    <property type="match status" value="1"/>
</dbReference>
<evidence type="ECO:0000256" key="1">
    <source>
        <dbReference type="ARBA" id="ARBA00022448"/>
    </source>
</evidence>
<accession>A0A1E3LRN9</accession>
<sequence length="127" mass="12907">MVIATAIAAGLPLIGIAAPATGNAPEPAAAAQPPAFAQCKACHSVDPAGKSGIGPNLYGIAGKVAGAKPDYSYSPAMKAARKKWDRAGLDAFIKDPKAVVPGTKMMAPPVADAQKRKQIVDYLLALN</sequence>
<dbReference type="EMBL" id="MDDS01000075">
    <property type="protein sequence ID" value="ODP36383.1"/>
    <property type="molecule type" value="Genomic_DNA"/>
</dbReference>
<dbReference type="GO" id="GO:0046872">
    <property type="term" value="F:metal ion binding"/>
    <property type="evidence" value="ECO:0007669"/>
    <property type="project" value="UniProtKB-KW"/>
</dbReference>
<dbReference type="Proteomes" id="UP000094487">
    <property type="component" value="Unassembled WGS sequence"/>
</dbReference>
<dbReference type="Gene3D" id="1.10.760.10">
    <property type="entry name" value="Cytochrome c-like domain"/>
    <property type="match status" value="1"/>
</dbReference>
<keyword evidence="3 6" id="KW-0479">Metal-binding</keyword>
<evidence type="ECO:0000256" key="4">
    <source>
        <dbReference type="ARBA" id="ARBA00022982"/>
    </source>
</evidence>
<keyword evidence="10" id="KW-1185">Reference proteome</keyword>
<organism evidence="9 10">
    <name type="scientific">Sphingomonas turrisvirgatae</name>
    <dbReference type="NCBI Taxonomy" id="1888892"/>
    <lineage>
        <taxon>Bacteria</taxon>
        <taxon>Pseudomonadati</taxon>
        <taxon>Pseudomonadota</taxon>
        <taxon>Alphaproteobacteria</taxon>
        <taxon>Sphingomonadales</taxon>
        <taxon>Sphingomonadaceae</taxon>
        <taxon>Sphingomonas</taxon>
    </lineage>
</organism>
<dbReference type="AlphaFoldDB" id="A0A1E3LRN9"/>
<evidence type="ECO:0000256" key="6">
    <source>
        <dbReference type="PROSITE-ProRule" id="PRU00433"/>
    </source>
</evidence>
<dbReference type="SUPFAM" id="SSF46626">
    <property type="entry name" value="Cytochrome c"/>
    <property type="match status" value="1"/>
</dbReference>
<evidence type="ECO:0000259" key="8">
    <source>
        <dbReference type="PROSITE" id="PS51007"/>
    </source>
</evidence>
<evidence type="ECO:0000256" key="7">
    <source>
        <dbReference type="SAM" id="SignalP"/>
    </source>
</evidence>
<feature type="signal peptide" evidence="7">
    <location>
        <begin position="1"/>
        <end position="17"/>
    </location>
</feature>
<keyword evidence="5 6" id="KW-0408">Iron</keyword>
<keyword evidence="4" id="KW-0249">Electron transport</keyword>
<feature type="chain" id="PRO_5009131910" description="Cytochrome c domain-containing protein" evidence="7">
    <location>
        <begin position="18"/>
        <end position="127"/>
    </location>
</feature>
<evidence type="ECO:0000256" key="2">
    <source>
        <dbReference type="ARBA" id="ARBA00022617"/>
    </source>
</evidence>
<proteinExistence type="predicted"/>
<keyword evidence="2 6" id="KW-0349">Heme</keyword>